<feature type="region of interest" description="Disordered" evidence="1">
    <location>
        <begin position="1"/>
        <end position="114"/>
    </location>
</feature>
<gene>
    <name evidence="2" type="ORF">B0J12DRAFT_750962</name>
</gene>
<evidence type="ECO:0000313" key="3">
    <source>
        <dbReference type="Proteomes" id="UP000774617"/>
    </source>
</evidence>
<reference evidence="2 3" key="1">
    <citation type="journal article" date="2021" name="Nat. Commun.">
        <title>Genetic determinants of endophytism in the Arabidopsis root mycobiome.</title>
        <authorList>
            <person name="Mesny F."/>
            <person name="Miyauchi S."/>
            <person name="Thiergart T."/>
            <person name="Pickel B."/>
            <person name="Atanasova L."/>
            <person name="Karlsson M."/>
            <person name="Huettel B."/>
            <person name="Barry K.W."/>
            <person name="Haridas S."/>
            <person name="Chen C."/>
            <person name="Bauer D."/>
            <person name="Andreopoulos W."/>
            <person name="Pangilinan J."/>
            <person name="LaButti K."/>
            <person name="Riley R."/>
            <person name="Lipzen A."/>
            <person name="Clum A."/>
            <person name="Drula E."/>
            <person name="Henrissat B."/>
            <person name="Kohler A."/>
            <person name="Grigoriev I.V."/>
            <person name="Martin F.M."/>
            <person name="Hacquard S."/>
        </authorList>
    </citation>
    <scope>NUCLEOTIDE SEQUENCE [LARGE SCALE GENOMIC DNA]</scope>
    <source>
        <strain evidence="2 3">MPI-SDFR-AT-0080</strain>
    </source>
</reference>
<proteinExistence type="predicted"/>
<sequence>MSVLAPFNRPPPKPQSQDVGIDDGSQCRLVPTQSGDDTNDCRGTPSCETSKEGIPISTKPSFALNPKRKEARRAEKHSKMARATEGGQGDSCPDSEESSPGTTTRKPPLRSSCTHSAPRYQFVFHPYNMSPRLTEGNADSEKDKSGASRNIRVRRIIYHEIRLPLVFLHSNKASQVASLRPVRDEVLGIFPPPPSPVGSFCRGDVNCLNLHGNGQDPTAPSQHWNPKSRKSRPQPIEPSFSPSGPDVVAYDRLVLSPLLCTRSSQSLQSHFTPANLPANVLVPPSFNPGRRVPAISRPFPAR</sequence>
<feature type="region of interest" description="Disordered" evidence="1">
    <location>
        <begin position="212"/>
        <end position="244"/>
    </location>
</feature>
<comment type="caution">
    <text evidence="2">The sequence shown here is derived from an EMBL/GenBank/DDBJ whole genome shotgun (WGS) entry which is preliminary data.</text>
</comment>
<name>A0ABQ8GFC8_9PEZI</name>
<feature type="compositionally biased region" description="Polar residues" evidence="1">
    <location>
        <begin position="215"/>
        <end position="225"/>
    </location>
</feature>
<keyword evidence="3" id="KW-1185">Reference proteome</keyword>
<feature type="compositionally biased region" description="Polar residues" evidence="1">
    <location>
        <begin position="98"/>
        <end position="114"/>
    </location>
</feature>
<evidence type="ECO:0000313" key="2">
    <source>
        <dbReference type="EMBL" id="KAH7053430.1"/>
    </source>
</evidence>
<evidence type="ECO:0000256" key="1">
    <source>
        <dbReference type="SAM" id="MobiDB-lite"/>
    </source>
</evidence>
<accession>A0ABQ8GFC8</accession>
<organism evidence="2 3">
    <name type="scientific">Macrophomina phaseolina</name>
    <dbReference type="NCBI Taxonomy" id="35725"/>
    <lineage>
        <taxon>Eukaryota</taxon>
        <taxon>Fungi</taxon>
        <taxon>Dikarya</taxon>
        <taxon>Ascomycota</taxon>
        <taxon>Pezizomycotina</taxon>
        <taxon>Dothideomycetes</taxon>
        <taxon>Dothideomycetes incertae sedis</taxon>
        <taxon>Botryosphaeriales</taxon>
        <taxon>Botryosphaeriaceae</taxon>
        <taxon>Macrophomina</taxon>
    </lineage>
</organism>
<dbReference type="EMBL" id="JAGTJR010000010">
    <property type="protein sequence ID" value="KAH7053430.1"/>
    <property type="molecule type" value="Genomic_DNA"/>
</dbReference>
<dbReference type="Proteomes" id="UP000774617">
    <property type="component" value="Unassembled WGS sequence"/>
</dbReference>
<protein>
    <submittedName>
        <fullName evidence="2">Uncharacterized protein</fullName>
    </submittedName>
</protein>
<feature type="compositionally biased region" description="Basic residues" evidence="1">
    <location>
        <begin position="69"/>
        <end position="80"/>
    </location>
</feature>